<dbReference type="AlphaFoldDB" id="A0A7S9QF23"/>
<dbReference type="Proteomes" id="UP000594800">
    <property type="component" value="Chromosome"/>
</dbReference>
<dbReference type="Pfam" id="PF09458">
    <property type="entry name" value="H_lectin"/>
    <property type="match status" value="1"/>
</dbReference>
<dbReference type="InterPro" id="IPR019019">
    <property type="entry name" value="H-type_lectin_domain"/>
</dbReference>
<dbReference type="KEGG" id="poz:I0K15_08830"/>
<name>A0A7S9QF23_9RHOB</name>
<accession>A0A7S9QF23</accession>
<keyword evidence="3" id="KW-1185">Reference proteome</keyword>
<evidence type="ECO:0000259" key="1">
    <source>
        <dbReference type="Pfam" id="PF09458"/>
    </source>
</evidence>
<dbReference type="GO" id="GO:0030246">
    <property type="term" value="F:carbohydrate binding"/>
    <property type="evidence" value="ECO:0007669"/>
    <property type="project" value="UniProtKB-KW"/>
</dbReference>
<dbReference type="GO" id="GO:0007155">
    <property type="term" value="P:cell adhesion"/>
    <property type="evidence" value="ECO:0007669"/>
    <property type="project" value="InterPro"/>
</dbReference>
<keyword evidence="2" id="KW-0430">Lectin</keyword>
<feature type="domain" description="H-type lectin" evidence="1">
    <location>
        <begin position="39"/>
        <end position="104"/>
    </location>
</feature>
<dbReference type="SUPFAM" id="SSF141086">
    <property type="entry name" value="Agglutinin HPA-like"/>
    <property type="match status" value="1"/>
</dbReference>
<gene>
    <name evidence="2" type="ORF">I0K15_08830</name>
</gene>
<dbReference type="EMBL" id="CP064942">
    <property type="protein sequence ID" value="QPH55806.1"/>
    <property type="molecule type" value="Genomic_DNA"/>
</dbReference>
<dbReference type="RefSeq" id="WP_196105068.1">
    <property type="nucleotide sequence ID" value="NZ_CP064942.1"/>
</dbReference>
<evidence type="ECO:0000313" key="3">
    <source>
        <dbReference type="Proteomes" id="UP000594800"/>
    </source>
</evidence>
<reference evidence="2 3" key="1">
    <citation type="submission" date="2020-11" db="EMBL/GenBank/DDBJ databases">
        <title>Description of Pontivivens ytuae sp. nov. isolated from deep sea sediment of Mariana Trench.</title>
        <authorList>
            <person name="Wang Z."/>
            <person name="Sun Q.-L."/>
            <person name="Xu X.-D."/>
            <person name="Tang Y.-Z."/>
            <person name="Zhang J."/>
        </authorList>
    </citation>
    <scope>NUCLEOTIDE SEQUENCE [LARGE SCALE GENOMIC DNA]</scope>
    <source>
        <strain evidence="2 3">MT2928</strain>
    </source>
</reference>
<organism evidence="2 3">
    <name type="scientific">Pontivivens ytuae</name>
    <dbReference type="NCBI Taxonomy" id="2789856"/>
    <lineage>
        <taxon>Bacteria</taxon>
        <taxon>Pseudomonadati</taxon>
        <taxon>Pseudomonadota</taxon>
        <taxon>Alphaproteobacteria</taxon>
        <taxon>Rhodobacterales</taxon>
        <taxon>Paracoccaceae</taxon>
        <taxon>Pontivivens</taxon>
    </lineage>
</organism>
<protein>
    <submittedName>
        <fullName evidence="2">H-type lectin domain-containing protein</fullName>
    </submittedName>
</protein>
<dbReference type="InterPro" id="IPR037221">
    <property type="entry name" value="H-type_lectin_dom_sf"/>
</dbReference>
<evidence type="ECO:0000313" key="2">
    <source>
        <dbReference type="EMBL" id="QPH55806.1"/>
    </source>
</evidence>
<sequence>MKRFSSTPIGVEDGFVLLFDHFEAETEMWSGTGERTVEKKVFFSESFEDAPSVTVSPTLIDAHNAAYLRLNLRVEAVAADGFTIAADIWEDTRIARLGLRWQAIGTLGDPEETWDV</sequence>
<proteinExistence type="predicted"/>
<dbReference type="Gene3D" id="2.60.40.2080">
    <property type="match status" value="1"/>
</dbReference>